<dbReference type="InterPro" id="IPR036942">
    <property type="entry name" value="Beta-barrel_TonB_sf"/>
</dbReference>
<dbReference type="EMBL" id="JAGGJA010000009">
    <property type="protein sequence ID" value="MCW9707923.1"/>
    <property type="molecule type" value="Genomic_DNA"/>
</dbReference>
<gene>
    <name evidence="12" type="ORF">J6I44_13735</name>
</gene>
<protein>
    <submittedName>
        <fullName evidence="12">SusC/RagA family TonB-linked outer membrane protein</fullName>
    </submittedName>
</protein>
<evidence type="ECO:0000256" key="2">
    <source>
        <dbReference type="ARBA" id="ARBA00022448"/>
    </source>
</evidence>
<dbReference type="InterPro" id="IPR000531">
    <property type="entry name" value="Beta-barrel_TonB"/>
</dbReference>
<evidence type="ECO:0000256" key="5">
    <source>
        <dbReference type="ARBA" id="ARBA00023077"/>
    </source>
</evidence>
<proteinExistence type="inferred from homology"/>
<evidence type="ECO:0000256" key="8">
    <source>
        <dbReference type="PROSITE-ProRule" id="PRU01360"/>
    </source>
</evidence>
<evidence type="ECO:0000259" key="11">
    <source>
        <dbReference type="Pfam" id="PF07715"/>
    </source>
</evidence>
<keyword evidence="13" id="KW-1185">Reference proteome</keyword>
<comment type="caution">
    <text evidence="12">The sequence shown here is derived from an EMBL/GenBank/DDBJ whole genome shotgun (WGS) entry which is preliminary data.</text>
</comment>
<evidence type="ECO:0000256" key="7">
    <source>
        <dbReference type="ARBA" id="ARBA00023237"/>
    </source>
</evidence>
<comment type="subcellular location">
    <subcellularLocation>
        <location evidence="1 8">Cell outer membrane</location>
        <topology evidence="1 8">Multi-pass membrane protein</topology>
    </subcellularLocation>
</comment>
<organism evidence="12 13">
    <name type="scientific">Fodinibius salsisoli</name>
    <dbReference type="NCBI Taxonomy" id="2820877"/>
    <lineage>
        <taxon>Bacteria</taxon>
        <taxon>Pseudomonadati</taxon>
        <taxon>Balneolota</taxon>
        <taxon>Balneolia</taxon>
        <taxon>Balneolales</taxon>
        <taxon>Balneolaceae</taxon>
        <taxon>Fodinibius</taxon>
    </lineage>
</organism>
<dbReference type="InterPro" id="IPR039426">
    <property type="entry name" value="TonB-dep_rcpt-like"/>
</dbReference>
<evidence type="ECO:0000256" key="4">
    <source>
        <dbReference type="ARBA" id="ARBA00022692"/>
    </source>
</evidence>
<evidence type="ECO:0000256" key="9">
    <source>
        <dbReference type="RuleBase" id="RU003357"/>
    </source>
</evidence>
<keyword evidence="7 8" id="KW-0998">Cell outer membrane</keyword>
<dbReference type="Proteomes" id="UP001207918">
    <property type="component" value="Unassembled WGS sequence"/>
</dbReference>
<dbReference type="NCBIfam" id="TIGR04057">
    <property type="entry name" value="SusC_RagA_signa"/>
    <property type="match status" value="1"/>
</dbReference>
<dbReference type="Pfam" id="PF07715">
    <property type="entry name" value="Plug"/>
    <property type="match status" value="1"/>
</dbReference>
<keyword evidence="2 8" id="KW-0813">Transport</keyword>
<dbReference type="RefSeq" id="WP_265766710.1">
    <property type="nucleotide sequence ID" value="NZ_JAGGJA010000009.1"/>
</dbReference>
<keyword evidence="5 9" id="KW-0798">TonB box</keyword>
<dbReference type="Gene3D" id="2.170.130.10">
    <property type="entry name" value="TonB-dependent receptor, plug domain"/>
    <property type="match status" value="1"/>
</dbReference>
<dbReference type="NCBIfam" id="TIGR04056">
    <property type="entry name" value="OMP_RagA_SusC"/>
    <property type="match status" value="1"/>
</dbReference>
<dbReference type="SUPFAM" id="SSF56935">
    <property type="entry name" value="Porins"/>
    <property type="match status" value="1"/>
</dbReference>
<evidence type="ECO:0000256" key="3">
    <source>
        <dbReference type="ARBA" id="ARBA00022452"/>
    </source>
</evidence>
<dbReference type="Gene3D" id="2.40.170.20">
    <property type="entry name" value="TonB-dependent receptor, beta-barrel domain"/>
    <property type="match status" value="1"/>
</dbReference>
<evidence type="ECO:0000259" key="10">
    <source>
        <dbReference type="Pfam" id="PF00593"/>
    </source>
</evidence>
<evidence type="ECO:0000256" key="1">
    <source>
        <dbReference type="ARBA" id="ARBA00004571"/>
    </source>
</evidence>
<feature type="domain" description="TonB-dependent receptor plug" evidence="11">
    <location>
        <begin position="240"/>
        <end position="346"/>
    </location>
</feature>
<dbReference type="InterPro" id="IPR037066">
    <property type="entry name" value="Plug_dom_sf"/>
</dbReference>
<dbReference type="PROSITE" id="PS52016">
    <property type="entry name" value="TONB_DEPENDENT_REC_3"/>
    <property type="match status" value="1"/>
</dbReference>
<dbReference type="Pfam" id="PF00593">
    <property type="entry name" value="TonB_dep_Rec_b-barrel"/>
    <property type="match status" value="1"/>
</dbReference>
<keyword evidence="3 8" id="KW-1134">Transmembrane beta strand</keyword>
<name>A0ABT3PPZ0_9BACT</name>
<comment type="similarity">
    <text evidence="8 9">Belongs to the TonB-dependent receptor family.</text>
</comment>
<reference evidence="12 13" key="1">
    <citation type="submission" date="2021-03" db="EMBL/GenBank/DDBJ databases">
        <title>Aliifodinibius sp. nov., a new bacterium isolated from saline soil.</title>
        <authorList>
            <person name="Galisteo C."/>
            <person name="De La Haba R."/>
            <person name="Sanchez-Porro C."/>
            <person name="Ventosa A."/>
        </authorList>
    </citation>
    <scope>NUCLEOTIDE SEQUENCE [LARGE SCALE GENOMIC DNA]</scope>
    <source>
        <strain evidence="12 13">1BSP15-2V2</strain>
    </source>
</reference>
<dbReference type="InterPro" id="IPR008969">
    <property type="entry name" value="CarboxyPept-like_regulatory"/>
</dbReference>
<dbReference type="Gene3D" id="2.60.40.1120">
    <property type="entry name" value="Carboxypeptidase-like, regulatory domain"/>
    <property type="match status" value="1"/>
</dbReference>
<dbReference type="InterPro" id="IPR012910">
    <property type="entry name" value="Plug_dom"/>
</dbReference>
<dbReference type="Pfam" id="PF13715">
    <property type="entry name" value="CarbopepD_reg_2"/>
    <property type="match status" value="1"/>
</dbReference>
<evidence type="ECO:0000313" key="13">
    <source>
        <dbReference type="Proteomes" id="UP001207918"/>
    </source>
</evidence>
<sequence>MNITNNKIWICFFALLASFLMLAIVAEGQKVRKGANSLDNSKAISSVASLSTPVDAVPTFSFSFKEVPLKDALQEVAEKGRMKLLFNHSLVLTDDNKLTMELRNVNLREAFEQTLSQSNLDFIVSGNGYIIIVPKLVTQTINVQQEDISGTVSDAQSGDPLPGVNVLLKGTTTGTSTESDGNFELTVPSLQDTLIFSFIGYQTQEVPLNGRSTLEINLQPQAIAGDEVVVTAFGLERETQSLTYSTQSVENEQLTEARELNVVNSLSGEVAGLQINQAGTGVGGSSRVVLRGNRSITGSSQPLYVVDGVPIRGEVSDLNPDNIQSMNVLKGPNAAALYGSAAQNGAIVITTKKGQQGEVDFSLSSNFMFRDPILLTDYQNQYGQGNGGVYSASSEFNYGPEMNGQMVEHWSPNPENDSQEYEFLPQPNNVSDAFQTGYNSSTNLSASMGSENVQALFSYTFTDAEGVVPNNALERHNISARVNSQLTDKLSLDSKLSYMRQVIDNELPTGENFANPIRHIYRMPRNVRTADAKVFEYTNVSGANRQHFWNPGSNGGANPYWTMNRNLNENTRNRVIALASLTYDFTDYLRLMVRASYDGENGEYNIKRYNDTYIIADNGYYEIGQSSGLEWNGDFLLSYDQDLTQDWSLEANVGGNIKQQRNSAINSNTNNALTIPNFFTISNTQNVVSNESVGSPVDVYSLYAFGQIAWQDAIFLDVTGRNDWSSTLPADNRSYFYPSVGLSTDLTELIPELPELFSYAQLRGSWAKVGNSAPPFMTQRTASLSAGGNNGFLQLSTTLPNERLKPEETESFEVGLDLRFLDDRLGLDVTYYNTHTRDQLFQVAVPVGSGASSFFTNGGDVSNKGYEVLLSATPVQTPDFNWDLKMNFSANENMVEEISEDQPRLTITTDFLRAFRIEEGEPYGQVYSRGFERVTKEDSEHFGKVIVGSDGIPEITSGLTVPVANFTPDWRGGIRSTFSYKNLSLSFLIDHRQGGSVVSLTNAILYYNGLTTQTLQGRDGGLVFGDNIFGGEPAVVQTGGTEDDPVYSENTTSINAEQLWTSIGGRNTPVGEAFVEDATNTRLRELKIGYSLPQSMIGRLPISGLKISLVGRNLLFLHRASNNIDPDLMTGTNAAAEGFESFTPPSSRTFGANINIDF</sequence>
<keyword evidence="4 8" id="KW-0812">Transmembrane</keyword>
<dbReference type="InterPro" id="IPR023997">
    <property type="entry name" value="TonB-dep_OMP_SusC/RagA_CS"/>
</dbReference>
<evidence type="ECO:0000256" key="6">
    <source>
        <dbReference type="ARBA" id="ARBA00023136"/>
    </source>
</evidence>
<evidence type="ECO:0000313" key="12">
    <source>
        <dbReference type="EMBL" id="MCW9707923.1"/>
    </source>
</evidence>
<dbReference type="SUPFAM" id="SSF49464">
    <property type="entry name" value="Carboxypeptidase regulatory domain-like"/>
    <property type="match status" value="1"/>
</dbReference>
<dbReference type="InterPro" id="IPR023996">
    <property type="entry name" value="TonB-dep_OMP_SusC/RagA"/>
</dbReference>
<keyword evidence="6 8" id="KW-0472">Membrane</keyword>
<feature type="domain" description="TonB-dependent receptor-like beta-barrel" evidence="10">
    <location>
        <begin position="531"/>
        <end position="888"/>
    </location>
</feature>
<accession>A0ABT3PPZ0</accession>